<gene>
    <name evidence="2" type="ORF">CEPIT_LOCUS21473</name>
</gene>
<dbReference type="InterPro" id="IPR003854">
    <property type="entry name" value="GASA"/>
</dbReference>
<proteinExistence type="inferred from homology"/>
<comment type="caution">
    <text evidence="2">The sequence shown here is derived from an EMBL/GenBank/DDBJ whole genome shotgun (WGS) entry which is preliminary data.</text>
</comment>
<dbReference type="AlphaFoldDB" id="A0AAV0E9E4"/>
<evidence type="ECO:0000313" key="2">
    <source>
        <dbReference type="EMBL" id="CAH9116380.1"/>
    </source>
</evidence>
<dbReference type="PANTHER" id="PTHR23201">
    <property type="entry name" value="EXTENSIN, PROLINE-RICH PROTEIN"/>
    <property type="match status" value="1"/>
</dbReference>
<accession>A0AAV0E9E4</accession>
<dbReference type="Pfam" id="PF02704">
    <property type="entry name" value="GASA"/>
    <property type="match status" value="1"/>
</dbReference>
<protein>
    <submittedName>
        <fullName evidence="2">Uncharacterized protein</fullName>
    </submittedName>
</protein>
<dbReference type="Proteomes" id="UP001152523">
    <property type="component" value="Unassembled WGS sequence"/>
</dbReference>
<comment type="similarity">
    <text evidence="1">Belongs to the GASA family.</text>
</comment>
<dbReference type="PANTHER" id="PTHR23201:SF18">
    <property type="entry name" value="GIBBERELLIN-REGULATED PROTEIN 2-RELATED"/>
    <property type="match status" value="1"/>
</dbReference>
<keyword evidence="3" id="KW-1185">Reference proteome</keyword>
<name>A0AAV0E9E4_9ASTE</name>
<evidence type="ECO:0000313" key="3">
    <source>
        <dbReference type="Proteomes" id="UP001152523"/>
    </source>
</evidence>
<organism evidence="2 3">
    <name type="scientific">Cuscuta epithymum</name>
    <dbReference type="NCBI Taxonomy" id="186058"/>
    <lineage>
        <taxon>Eukaryota</taxon>
        <taxon>Viridiplantae</taxon>
        <taxon>Streptophyta</taxon>
        <taxon>Embryophyta</taxon>
        <taxon>Tracheophyta</taxon>
        <taxon>Spermatophyta</taxon>
        <taxon>Magnoliopsida</taxon>
        <taxon>eudicotyledons</taxon>
        <taxon>Gunneridae</taxon>
        <taxon>Pentapetalae</taxon>
        <taxon>asterids</taxon>
        <taxon>lamiids</taxon>
        <taxon>Solanales</taxon>
        <taxon>Convolvulaceae</taxon>
        <taxon>Cuscuteae</taxon>
        <taxon>Cuscuta</taxon>
        <taxon>Cuscuta subgen. Cuscuta</taxon>
    </lineage>
</organism>
<reference evidence="2" key="1">
    <citation type="submission" date="2022-07" db="EMBL/GenBank/DDBJ databases">
        <authorList>
            <person name="Macas J."/>
            <person name="Novak P."/>
            <person name="Neumann P."/>
        </authorList>
    </citation>
    <scope>NUCLEOTIDE SEQUENCE</scope>
</reference>
<sequence>MARLFNREYQTQLSPASHFDIYFLNKIRRSPNMAYLPKPLAAASFLAAILLLLIHFSNAQHYQVDLANSPAPSPQPQVIDCNGACKGRCEKSKRPNLCNRSCGSCCTRCNCVPHGTSGNYEDCPCYFNLTTHNNTRKCP</sequence>
<dbReference type="EMBL" id="CAMAPF010000274">
    <property type="protein sequence ID" value="CAH9116380.1"/>
    <property type="molecule type" value="Genomic_DNA"/>
</dbReference>
<evidence type="ECO:0000256" key="1">
    <source>
        <dbReference type="ARBA" id="ARBA00010582"/>
    </source>
</evidence>